<dbReference type="PANTHER" id="PTHR20854">
    <property type="entry name" value="INOSITOL MONOPHOSPHATASE"/>
    <property type="match status" value="1"/>
</dbReference>
<comment type="caution">
    <text evidence="3">The sequence shown here is derived from an EMBL/GenBank/DDBJ whole genome shotgun (WGS) entry which is preliminary data.</text>
</comment>
<comment type="similarity">
    <text evidence="1">Belongs to the inositol monophosphatase superfamily.</text>
</comment>
<dbReference type="PRINTS" id="PR00377">
    <property type="entry name" value="IMPHPHTASES"/>
</dbReference>
<dbReference type="GO" id="GO:0046872">
    <property type="term" value="F:metal ion binding"/>
    <property type="evidence" value="ECO:0007669"/>
    <property type="project" value="UniProtKB-KW"/>
</dbReference>
<dbReference type="OrthoDB" id="9785695at2"/>
<dbReference type="Gene3D" id="3.30.540.10">
    <property type="entry name" value="Fructose-1,6-Bisphosphatase, subunit A, domain 1"/>
    <property type="match status" value="1"/>
</dbReference>
<feature type="binding site" evidence="2">
    <location>
        <position position="224"/>
    </location>
    <ligand>
        <name>Mg(2+)</name>
        <dbReference type="ChEBI" id="CHEBI:18420"/>
        <label>1</label>
        <note>catalytic</note>
    </ligand>
</feature>
<dbReference type="Pfam" id="PF00459">
    <property type="entry name" value="Inositol_P"/>
    <property type="match status" value="1"/>
</dbReference>
<comment type="cofactor">
    <cofactor evidence="2">
        <name>Mg(2+)</name>
        <dbReference type="ChEBI" id="CHEBI:18420"/>
    </cofactor>
</comment>
<feature type="binding site" evidence="2">
    <location>
        <position position="72"/>
    </location>
    <ligand>
        <name>Mg(2+)</name>
        <dbReference type="ChEBI" id="CHEBI:18420"/>
        <label>1</label>
        <note>catalytic</note>
    </ligand>
</feature>
<dbReference type="SUPFAM" id="SSF56655">
    <property type="entry name" value="Carbohydrate phosphatase"/>
    <property type="match status" value="1"/>
</dbReference>
<evidence type="ECO:0000256" key="1">
    <source>
        <dbReference type="ARBA" id="ARBA00009759"/>
    </source>
</evidence>
<feature type="binding site" evidence="2">
    <location>
        <position position="98"/>
    </location>
    <ligand>
        <name>Mg(2+)</name>
        <dbReference type="ChEBI" id="CHEBI:18420"/>
        <label>1</label>
        <note>catalytic</note>
    </ligand>
</feature>
<protein>
    <recommendedName>
        <fullName evidence="5">Inositol monophosphatase</fullName>
    </recommendedName>
</protein>
<organism evidence="3 4">
    <name type="scientific">Rhodobium orientis</name>
    <dbReference type="NCBI Taxonomy" id="34017"/>
    <lineage>
        <taxon>Bacteria</taxon>
        <taxon>Pseudomonadati</taxon>
        <taxon>Pseudomonadota</taxon>
        <taxon>Alphaproteobacteria</taxon>
        <taxon>Hyphomicrobiales</taxon>
        <taxon>Rhodobiaceae</taxon>
        <taxon>Rhodobium</taxon>
    </lineage>
</organism>
<dbReference type="PANTHER" id="PTHR20854:SF4">
    <property type="entry name" value="INOSITOL-1-MONOPHOSPHATASE-RELATED"/>
    <property type="match status" value="1"/>
</dbReference>
<dbReference type="Gene3D" id="3.40.190.80">
    <property type="match status" value="1"/>
</dbReference>
<keyword evidence="2" id="KW-0479">Metal-binding</keyword>
<evidence type="ECO:0008006" key="5">
    <source>
        <dbReference type="Google" id="ProtNLM"/>
    </source>
</evidence>
<accession>A0A327JWW3</accession>
<keyword evidence="4" id="KW-1185">Reference proteome</keyword>
<evidence type="ECO:0000313" key="4">
    <source>
        <dbReference type="Proteomes" id="UP000249299"/>
    </source>
</evidence>
<dbReference type="GO" id="GO:0007165">
    <property type="term" value="P:signal transduction"/>
    <property type="evidence" value="ECO:0007669"/>
    <property type="project" value="TreeGrafter"/>
</dbReference>
<dbReference type="AlphaFoldDB" id="A0A327JWW3"/>
<feature type="binding site" evidence="2">
    <location>
        <position position="95"/>
    </location>
    <ligand>
        <name>Mg(2+)</name>
        <dbReference type="ChEBI" id="CHEBI:18420"/>
        <label>1</label>
        <note>catalytic</note>
    </ligand>
</feature>
<keyword evidence="2" id="KW-0460">Magnesium</keyword>
<gene>
    <name evidence="3" type="ORF">CH339_00080</name>
</gene>
<dbReference type="EMBL" id="NPEV01000001">
    <property type="protein sequence ID" value="RAI29973.1"/>
    <property type="molecule type" value="Genomic_DNA"/>
</dbReference>
<dbReference type="RefSeq" id="WP_111432227.1">
    <property type="nucleotide sequence ID" value="NZ_JACIGG010000001.1"/>
</dbReference>
<name>A0A327JWW3_9HYPH</name>
<evidence type="ECO:0000256" key="2">
    <source>
        <dbReference type="PIRSR" id="PIRSR600760-2"/>
    </source>
</evidence>
<sequence>MDFSEATLATLIDIVRQAASDEIVPLFRNLPREAIDTKAHATDFVTKADRRAEEVITARVREAFPIATVIGEEAVADDPGLLAKIADAERAVIIDPIDGTWNFVDGLPIFGVMLAVAEGGQTKLGIVYDPLGDDWVCAIEGFGAWYGNAKGARQRLTVAPVEDFRHAVGFFSIFLFEDKAKARMAQKLAAFHRVLTLRCSAYEYRMLALGSASFLLTPHIRPWDHAAGELIFREAGGHAALVDGRPYTPAREDGMLLLAPDEATWLALREHFEVG</sequence>
<reference evidence="3 4" key="1">
    <citation type="submission" date="2017-07" db="EMBL/GenBank/DDBJ databases">
        <title>Draft Genome Sequences of Select Purple Nonsulfur Bacteria.</title>
        <authorList>
            <person name="Lasarre B."/>
            <person name="Mckinlay J.B."/>
        </authorList>
    </citation>
    <scope>NUCLEOTIDE SEQUENCE [LARGE SCALE GENOMIC DNA]</scope>
    <source>
        <strain evidence="3 4">DSM 11290</strain>
    </source>
</reference>
<dbReference type="InterPro" id="IPR000760">
    <property type="entry name" value="Inositol_monophosphatase-like"/>
</dbReference>
<evidence type="ECO:0000313" key="3">
    <source>
        <dbReference type="EMBL" id="RAI29973.1"/>
    </source>
</evidence>
<dbReference type="GO" id="GO:0008934">
    <property type="term" value="F:inositol monophosphate 1-phosphatase activity"/>
    <property type="evidence" value="ECO:0007669"/>
    <property type="project" value="TreeGrafter"/>
</dbReference>
<dbReference type="Proteomes" id="UP000249299">
    <property type="component" value="Unassembled WGS sequence"/>
</dbReference>
<dbReference type="GO" id="GO:0006020">
    <property type="term" value="P:inositol metabolic process"/>
    <property type="evidence" value="ECO:0007669"/>
    <property type="project" value="TreeGrafter"/>
</dbReference>
<proteinExistence type="inferred from homology"/>
<feature type="binding site" evidence="2">
    <location>
        <position position="97"/>
    </location>
    <ligand>
        <name>Mg(2+)</name>
        <dbReference type="ChEBI" id="CHEBI:18420"/>
        <label>1</label>
        <note>catalytic</note>
    </ligand>
</feature>